<dbReference type="PANTHER" id="PTHR42754:SF1">
    <property type="entry name" value="LIPOPROTEIN"/>
    <property type="match status" value="1"/>
</dbReference>
<organism evidence="1 2">
    <name type="scientific">Larkinella punicea</name>
    <dbReference type="NCBI Taxonomy" id="2315727"/>
    <lineage>
        <taxon>Bacteria</taxon>
        <taxon>Pseudomonadati</taxon>
        <taxon>Bacteroidota</taxon>
        <taxon>Cytophagia</taxon>
        <taxon>Cytophagales</taxon>
        <taxon>Spirosomataceae</taxon>
        <taxon>Larkinella</taxon>
    </lineage>
</organism>
<accession>A0A368JHH9</accession>
<reference evidence="1 2" key="1">
    <citation type="submission" date="2018-07" db="EMBL/GenBank/DDBJ databases">
        <title>Genome analysis of Larkinella rosea.</title>
        <authorList>
            <person name="Zhou Z."/>
            <person name="Wang G."/>
        </authorList>
    </citation>
    <scope>NUCLEOTIDE SEQUENCE [LARGE SCALE GENOMIC DNA]</scope>
    <source>
        <strain evidence="2">zzj9</strain>
    </source>
</reference>
<dbReference type="SUPFAM" id="SSF50956">
    <property type="entry name" value="Thermostable phytase (3-phytase)"/>
    <property type="match status" value="1"/>
</dbReference>
<keyword evidence="2" id="KW-1185">Reference proteome</keyword>
<dbReference type="OrthoDB" id="1523346at2"/>
<dbReference type="InterPro" id="IPR026444">
    <property type="entry name" value="Secre_tail"/>
</dbReference>
<protein>
    <submittedName>
        <fullName evidence="1">T9SS C-terminal target domain-containing protein</fullName>
    </submittedName>
</protein>
<dbReference type="PANTHER" id="PTHR42754">
    <property type="entry name" value="ENDOGLUCANASE"/>
    <property type="match status" value="1"/>
</dbReference>
<evidence type="ECO:0000313" key="2">
    <source>
        <dbReference type="Proteomes" id="UP000253383"/>
    </source>
</evidence>
<dbReference type="Proteomes" id="UP000253383">
    <property type="component" value="Unassembled WGS sequence"/>
</dbReference>
<gene>
    <name evidence="1" type="ORF">DUE52_28720</name>
</gene>
<dbReference type="AlphaFoldDB" id="A0A368JHH9"/>
<comment type="caution">
    <text evidence="1">The sequence shown here is derived from an EMBL/GenBank/DDBJ whole genome shotgun (WGS) entry which is preliminary data.</text>
</comment>
<name>A0A368JHH9_9BACT</name>
<evidence type="ECO:0000313" key="1">
    <source>
        <dbReference type="EMBL" id="RCR66144.1"/>
    </source>
</evidence>
<proteinExistence type="predicted"/>
<dbReference type="EMBL" id="QOWE01000031">
    <property type="protein sequence ID" value="RCR66144.1"/>
    <property type="molecule type" value="Genomic_DNA"/>
</dbReference>
<sequence>MCQFMFTHKININIVVFFFNFKPHTASNCAGAGCLNKFTSPISLSFLMKNNYCLTLTRQGLLLFVALWGSISSLLAQSPIPPVYWQTVFDKTNTPDFSRGELFSSVEIARTPDGGSVIMASPFFFNASTPFVTKLDPSGKVAWTTALPNFFFPTGIQTQPNGNIVIAGNFSSNFAPISIGFIRLNPAGYINYNSALDLPNKFTIQRNLGDMVPAPDGGFLLIGYDTPLNSPTQRLDIVLAKVDQNLTLSWYKTIGGSGVTFLFKAVRASEGGGYLIHATSSDPKITGNPDMTYGLSFDFKIDETGTIVWQSVGRQNGVLRALSPRNGGYYAIGNYGWITTRAIFKLDEQLNVIQGVPLPDVDDNNSQYSISVATTPDGGCIAVDKLIDRYPNGPHSDYRITKYSPNLEIEWQEQGGGPGNDEARRVIVNPEGTYLIAGTTTSPRTFGGVDDGGKVAVWVRRQAASVNALQLKAPTYDCNTGAITFNTVGGDGSVITFVAPGISRATPASNSGVVEAGLRFDPKPIPIQATQNGVTVSLTFDLKAHCNGGEPAPGGSLSLIQPTYDCNTGAITFNTTGGDGTTISYLAPGIARSSVTSNTGTVEAGLRFDPKPIPIQATQNGVTVSYLFDLPAFCNGGQPSPGGGSLSLTQPTYDCATGAITFNTTGGDGTTISYVAPGIARSSVTSNTGTVEAGLRFDPKPIPIQATQNGVTVSYLFDLPAYCSPNPNARFGESESGQKLTVRILENPVRHQLRVQLAGPAQAPIQLRITDLQGHVLQTRTINPDQRKDNPVFGVDQLPTGLFILQATTGQQGQSIKFLKK</sequence>
<dbReference type="NCBIfam" id="TIGR04183">
    <property type="entry name" value="Por_Secre_tail"/>
    <property type="match status" value="1"/>
</dbReference>